<dbReference type="EMBL" id="BAAACI010000006">
    <property type="protein sequence ID" value="GAA0772318.1"/>
    <property type="molecule type" value="Genomic_DNA"/>
</dbReference>
<name>A0ABN1KPI6_CLOSU</name>
<comment type="caution">
    <text evidence="1">The sequence shown here is derived from an EMBL/GenBank/DDBJ whole genome shotgun (WGS) entry which is preliminary data.</text>
</comment>
<proteinExistence type="predicted"/>
<sequence>MEEELISKKEILDMTGISYGQLYRWKRKELIPEEWFIKKSSYTGQETFFPREKIINRINKIIELKDDMPLDDLAAMFTNKPKVDDVSEEYVIEKEIIREETLPIYKDIFREKNEYNFKDILLMHILQSEFDLGKLTISEIEIMLKLIDKEYRNIEEKDGTLYIIRRLGIGICVVAYREKIIVDDGSKIIGEVNIKNTIENIKMRLTV</sequence>
<dbReference type="Proteomes" id="UP001501047">
    <property type="component" value="Unassembled WGS sequence"/>
</dbReference>
<dbReference type="InterPro" id="IPR025063">
    <property type="entry name" value="DUF4004"/>
</dbReference>
<evidence type="ECO:0000313" key="2">
    <source>
        <dbReference type="Proteomes" id="UP001501047"/>
    </source>
</evidence>
<accession>A0ABN1KPI6</accession>
<evidence type="ECO:0000313" key="1">
    <source>
        <dbReference type="EMBL" id="GAA0772318.1"/>
    </source>
</evidence>
<keyword evidence="2" id="KW-1185">Reference proteome</keyword>
<reference evidence="1 2" key="1">
    <citation type="journal article" date="2019" name="Int. J. Syst. Evol. Microbiol.">
        <title>The Global Catalogue of Microorganisms (GCM) 10K type strain sequencing project: providing services to taxonomists for standard genome sequencing and annotation.</title>
        <authorList>
            <consortium name="The Broad Institute Genomics Platform"/>
            <consortium name="The Broad Institute Genome Sequencing Center for Infectious Disease"/>
            <person name="Wu L."/>
            <person name="Ma J."/>
        </authorList>
    </citation>
    <scope>NUCLEOTIDE SEQUENCE [LARGE SCALE GENOMIC DNA]</scope>
    <source>
        <strain evidence="1 2">JCM 1417</strain>
    </source>
</reference>
<dbReference type="Pfam" id="PF13171">
    <property type="entry name" value="DUF4004"/>
    <property type="match status" value="1"/>
</dbReference>
<gene>
    <name evidence="1" type="ORF">GCM10008908_18330</name>
</gene>
<protein>
    <submittedName>
        <fullName evidence="1">YhbD family protein</fullName>
    </submittedName>
</protein>
<organism evidence="1 2">
    <name type="scientific">Clostridium subterminale</name>
    <dbReference type="NCBI Taxonomy" id="1550"/>
    <lineage>
        <taxon>Bacteria</taxon>
        <taxon>Bacillati</taxon>
        <taxon>Bacillota</taxon>
        <taxon>Clostridia</taxon>
        <taxon>Eubacteriales</taxon>
        <taxon>Clostridiaceae</taxon>
        <taxon>Clostridium</taxon>
    </lineage>
</organism>
<dbReference type="RefSeq" id="WP_343825743.1">
    <property type="nucleotide sequence ID" value="NZ_BAAACI010000006.1"/>
</dbReference>